<dbReference type="Proteomes" id="UP000663844">
    <property type="component" value="Unassembled WGS sequence"/>
</dbReference>
<sequence length="356" mass="40672">MIFTSIFYLICDAPWAILVFIVKNNLLQYNLDTPLIVALTLRNYVMYLYPFICLASLSELRSAPTPHQTYTCPMLSIHTYYHSSQKTDVDYAMAQLSNKKKHNKQFDPVSKAKEEHLASDETVLMIPVEDVINIYYTSDVKKSVKAEEHSRRVPVIAQKGCCSCCKDDPEPQRETTIIEQKSAHRVITIHLQYSKYSNLDTVSNARILSEADRVQFFRDKFQPNTELKFYLVRNTEYDSTNFEQKRMQAENLCRIIMQLKGMNSGIPSNNLRIHMKDNVAVSAVPVISYPSPQELQQILNQPYYGIFGDSHQERSHSVQTQLDFGTHAPVPITTTVLGAIEMRSKGASAIKDDNKS</sequence>
<accession>A0A820B4B9</accession>
<proteinExistence type="predicted"/>
<protein>
    <submittedName>
        <fullName evidence="1">Uncharacterized protein</fullName>
    </submittedName>
</protein>
<dbReference type="EMBL" id="CAJOAZ010008544">
    <property type="protein sequence ID" value="CAF4186537.1"/>
    <property type="molecule type" value="Genomic_DNA"/>
</dbReference>
<gene>
    <name evidence="1" type="ORF">OXD698_LOCUS40040</name>
</gene>
<evidence type="ECO:0000313" key="1">
    <source>
        <dbReference type="EMBL" id="CAF4186537.1"/>
    </source>
</evidence>
<dbReference type="AlphaFoldDB" id="A0A820B4B9"/>
<organism evidence="1 2">
    <name type="scientific">Adineta steineri</name>
    <dbReference type="NCBI Taxonomy" id="433720"/>
    <lineage>
        <taxon>Eukaryota</taxon>
        <taxon>Metazoa</taxon>
        <taxon>Spiralia</taxon>
        <taxon>Gnathifera</taxon>
        <taxon>Rotifera</taxon>
        <taxon>Eurotatoria</taxon>
        <taxon>Bdelloidea</taxon>
        <taxon>Adinetida</taxon>
        <taxon>Adinetidae</taxon>
        <taxon>Adineta</taxon>
    </lineage>
</organism>
<evidence type="ECO:0000313" key="2">
    <source>
        <dbReference type="Proteomes" id="UP000663844"/>
    </source>
</evidence>
<comment type="caution">
    <text evidence="1">The sequence shown here is derived from an EMBL/GenBank/DDBJ whole genome shotgun (WGS) entry which is preliminary data.</text>
</comment>
<reference evidence="1" key="1">
    <citation type="submission" date="2021-02" db="EMBL/GenBank/DDBJ databases">
        <authorList>
            <person name="Nowell W R."/>
        </authorList>
    </citation>
    <scope>NUCLEOTIDE SEQUENCE</scope>
</reference>
<name>A0A820B4B9_9BILA</name>